<reference evidence="2 3" key="1">
    <citation type="submission" date="2016-07" db="EMBL/GenBank/DDBJ databases">
        <title>Pervasive Adenine N6-methylation of Active Genes in Fungi.</title>
        <authorList>
            <consortium name="DOE Joint Genome Institute"/>
            <person name="Mondo S.J."/>
            <person name="Dannebaum R.O."/>
            <person name="Kuo R.C."/>
            <person name="Labutti K."/>
            <person name="Haridas S."/>
            <person name="Kuo A."/>
            <person name="Salamov A."/>
            <person name="Ahrendt S.R."/>
            <person name="Lipzen A."/>
            <person name="Sullivan W."/>
            <person name="Andreopoulos W.B."/>
            <person name="Clum A."/>
            <person name="Lindquist E."/>
            <person name="Daum C."/>
            <person name="Ramamoorthy G.K."/>
            <person name="Gryganskyi A."/>
            <person name="Culley D."/>
            <person name="Magnuson J.K."/>
            <person name="James T.Y."/>
            <person name="O'Malley M.A."/>
            <person name="Stajich J.E."/>
            <person name="Spatafora J.W."/>
            <person name="Visel A."/>
            <person name="Grigoriev I.V."/>
        </authorList>
    </citation>
    <scope>NUCLEOTIDE SEQUENCE [LARGE SCALE GENOMIC DNA]</scope>
    <source>
        <strain evidence="2 3">CBS 115471</strain>
    </source>
</reference>
<protein>
    <recommendedName>
        <fullName evidence="1">F-box domain-containing protein</fullName>
    </recommendedName>
</protein>
<dbReference type="Gene3D" id="1.20.1280.50">
    <property type="match status" value="1"/>
</dbReference>
<dbReference type="EMBL" id="MCFA01000238">
    <property type="protein sequence ID" value="ORX97234.1"/>
    <property type="molecule type" value="Genomic_DNA"/>
</dbReference>
<dbReference type="InterPro" id="IPR036047">
    <property type="entry name" value="F-box-like_dom_sf"/>
</dbReference>
<dbReference type="Pfam" id="PF12937">
    <property type="entry name" value="F-box-like"/>
    <property type="match status" value="1"/>
</dbReference>
<evidence type="ECO:0000313" key="3">
    <source>
        <dbReference type="Proteomes" id="UP000193144"/>
    </source>
</evidence>
<comment type="caution">
    <text evidence="2">The sequence shown here is derived from an EMBL/GenBank/DDBJ whole genome shotgun (WGS) entry which is preliminary data.</text>
</comment>
<evidence type="ECO:0000259" key="1">
    <source>
        <dbReference type="Pfam" id="PF12937"/>
    </source>
</evidence>
<keyword evidence="3" id="KW-1185">Reference proteome</keyword>
<accession>A0A1Y1YHY4</accession>
<dbReference type="Proteomes" id="UP000193144">
    <property type="component" value="Unassembled WGS sequence"/>
</dbReference>
<feature type="domain" description="F-box" evidence="1">
    <location>
        <begin position="3"/>
        <end position="43"/>
    </location>
</feature>
<evidence type="ECO:0000313" key="2">
    <source>
        <dbReference type="EMBL" id="ORX97234.1"/>
    </source>
</evidence>
<dbReference type="OrthoDB" id="3800738at2759"/>
<gene>
    <name evidence="2" type="ORF">BCR34DRAFT_607353</name>
</gene>
<organism evidence="2 3">
    <name type="scientific">Clohesyomyces aquaticus</name>
    <dbReference type="NCBI Taxonomy" id="1231657"/>
    <lineage>
        <taxon>Eukaryota</taxon>
        <taxon>Fungi</taxon>
        <taxon>Dikarya</taxon>
        <taxon>Ascomycota</taxon>
        <taxon>Pezizomycotina</taxon>
        <taxon>Dothideomycetes</taxon>
        <taxon>Pleosporomycetidae</taxon>
        <taxon>Pleosporales</taxon>
        <taxon>Lindgomycetaceae</taxon>
        <taxon>Clohesyomyces</taxon>
    </lineage>
</organism>
<dbReference type="InterPro" id="IPR001810">
    <property type="entry name" value="F-box_dom"/>
</dbReference>
<name>A0A1Y1YHY4_9PLEO</name>
<dbReference type="AlphaFoldDB" id="A0A1Y1YHY4"/>
<proteinExistence type="predicted"/>
<sequence>MAELLENVLSQLPVETILYTAQRVSKQWQKCVKESPLFRRRCFLDAEFSKEEDQNFEVCTEQTRMLQAARKQRVLPRGVDVLSFLIYLRLRNQIPLVMPSSTEIRTPREVFRCDNLHPILARPSTPNSLQIALNLFSYLNDPEPYLGYGDYIVFDLGNTGELD</sequence>
<dbReference type="SUPFAM" id="SSF81383">
    <property type="entry name" value="F-box domain"/>
    <property type="match status" value="1"/>
</dbReference>